<evidence type="ECO:0000313" key="2">
    <source>
        <dbReference type="Proteomes" id="UP000095347"/>
    </source>
</evidence>
<protein>
    <submittedName>
        <fullName evidence="1">Uncharacterized protein</fullName>
    </submittedName>
</protein>
<keyword evidence="2" id="KW-1185">Reference proteome</keyword>
<dbReference type="AlphaFoldDB" id="A0A1E5Q4L9"/>
<name>A0A1E5Q4L9_9PROT</name>
<comment type="caution">
    <text evidence="1">The sequence shown here is derived from an EMBL/GenBank/DDBJ whole genome shotgun (WGS) entry which is preliminary data.</text>
</comment>
<dbReference type="EMBL" id="MCGG01000054">
    <property type="protein sequence ID" value="OEJ65202.1"/>
    <property type="molecule type" value="Genomic_DNA"/>
</dbReference>
<gene>
    <name evidence="1" type="ORF">BEN30_15125</name>
</gene>
<organism evidence="1 2">
    <name type="scientific">Magnetovibrio blakemorei</name>
    <dbReference type="NCBI Taxonomy" id="28181"/>
    <lineage>
        <taxon>Bacteria</taxon>
        <taxon>Pseudomonadati</taxon>
        <taxon>Pseudomonadota</taxon>
        <taxon>Alphaproteobacteria</taxon>
        <taxon>Rhodospirillales</taxon>
        <taxon>Magnetovibrionaceae</taxon>
        <taxon>Magnetovibrio</taxon>
    </lineage>
</organism>
<dbReference type="Proteomes" id="UP000095347">
    <property type="component" value="Unassembled WGS sequence"/>
</dbReference>
<evidence type="ECO:0000313" key="1">
    <source>
        <dbReference type="EMBL" id="OEJ65202.1"/>
    </source>
</evidence>
<reference evidence="2" key="1">
    <citation type="submission" date="2016-07" db="EMBL/GenBank/DDBJ databases">
        <authorList>
            <person name="Florea S."/>
            <person name="Webb J.S."/>
            <person name="Jaromczyk J."/>
            <person name="Schardl C.L."/>
        </authorList>
    </citation>
    <scope>NUCLEOTIDE SEQUENCE [LARGE SCALE GENOMIC DNA]</scope>
    <source>
        <strain evidence="2">MV-1</strain>
    </source>
</reference>
<sequence length="65" mass="6916">MTEQDRINLILSQANIAKAAVAAELAQPKDRQSKNLHQALLAIEAILMLADSHVLATSSPQPNAA</sequence>
<dbReference type="RefSeq" id="WP_069958911.1">
    <property type="nucleotide sequence ID" value="NZ_MCGG01000054.1"/>
</dbReference>
<dbReference type="STRING" id="28181.BEN30_15125"/>
<proteinExistence type="predicted"/>
<accession>A0A1E5Q4L9</accession>